<reference evidence="4" key="1">
    <citation type="submission" date="2017-02" db="EMBL/GenBank/DDBJ databases">
        <authorList>
            <person name="Dridi B."/>
        </authorList>
    </citation>
    <scope>NUCLEOTIDE SEQUENCE [LARGE SCALE GENOMIC DNA]</scope>
    <source>
        <strain evidence="4">bH819</strain>
    </source>
</reference>
<evidence type="ECO:0000256" key="1">
    <source>
        <dbReference type="SAM" id="Coils"/>
    </source>
</evidence>
<keyword evidence="1" id="KW-0175">Coiled coil</keyword>
<dbReference type="AlphaFoldDB" id="A0A1X6WRU7"/>
<keyword evidence="4" id="KW-1185">Reference proteome</keyword>
<dbReference type="RefSeq" id="WP_086952703.1">
    <property type="nucleotide sequence ID" value="NZ_FWFD01000019.1"/>
</dbReference>
<organism evidence="3 4">
    <name type="scientific">Vagococcus fluvialis bH819</name>
    <dbReference type="NCBI Taxonomy" id="1255619"/>
    <lineage>
        <taxon>Bacteria</taxon>
        <taxon>Bacillati</taxon>
        <taxon>Bacillota</taxon>
        <taxon>Bacilli</taxon>
        <taxon>Lactobacillales</taxon>
        <taxon>Enterococcaceae</taxon>
        <taxon>Vagococcus</taxon>
    </lineage>
</organism>
<proteinExistence type="predicted"/>
<protein>
    <submittedName>
        <fullName evidence="3">Uncharacterized protein</fullName>
    </submittedName>
</protein>
<evidence type="ECO:0000313" key="3">
    <source>
        <dbReference type="EMBL" id="SLM87083.1"/>
    </source>
</evidence>
<feature type="compositionally biased region" description="Polar residues" evidence="2">
    <location>
        <begin position="223"/>
        <end position="235"/>
    </location>
</feature>
<dbReference type="Proteomes" id="UP000195918">
    <property type="component" value="Unassembled WGS sequence"/>
</dbReference>
<feature type="coiled-coil region" evidence="1">
    <location>
        <begin position="374"/>
        <end position="402"/>
    </location>
</feature>
<name>A0A1X6WRU7_9ENTE</name>
<gene>
    <name evidence="3" type="ORF">FM121_13375</name>
</gene>
<evidence type="ECO:0000313" key="4">
    <source>
        <dbReference type="Proteomes" id="UP000195918"/>
    </source>
</evidence>
<feature type="coiled-coil region" evidence="1">
    <location>
        <begin position="530"/>
        <end position="590"/>
    </location>
</feature>
<sequence>MDNRFQFSFEAVDKKILRKNKDFKSKNKYSLKEVDSLINWIQNNWKYQSEIALVCQDKQEGDTLAFDVISVTPFSIGGKAIDIMQEIEQQLLSLNADVLSNPDDLFLAFNNQFKNEPDIRPLENNNGHNEKNVPASNNKFSLGFLKKKAKETITNTNLTESIFEPEDELEYEPDPVVVSESDTLANDGSEDLQADDPESLMIQDDELIDEDDYYEDPEETDINQPESFYPATSSQIPEGGYSPANQQYHVPVIQKKHESVRLVPYEEYVEIDDTILNAISTMEKKLSPESLINFVGIASKGITNTKIEKYRIDFVKRTLSEVKFERLREHHRTETSRLVSEYVSSLKKGVTRAWGVNYEEKAIENKAELLEMLNETAQTRIADFTEKQENISNEKVKKLQAEQQIALQSFLAKQQAEYDLVVATESERVRSLTDTFKDSTTSELKAKKEEVIDNEWCNVKNATNVLLIDGKQELSDSTSVDIQLANDDVWNKAMEYIIEIQEILEQKTPLWASEIKEFSQLEEQEHNRKVSSEELRLKSERLEIERAKAEVDLEKMKRTQQELDMANLKLEKESGKNELLEMRLSQLQEEKQSSKPNMLKKIIG</sequence>
<accession>A0A1X6WRU7</accession>
<dbReference type="EMBL" id="FWFD01000019">
    <property type="protein sequence ID" value="SLM87083.1"/>
    <property type="molecule type" value="Genomic_DNA"/>
</dbReference>
<feature type="region of interest" description="Disordered" evidence="2">
    <location>
        <begin position="216"/>
        <end position="235"/>
    </location>
</feature>
<evidence type="ECO:0000256" key="2">
    <source>
        <dbReference type="SAM" id="MobiDB-lite"/>
    </source>
</evidence>